<dbReference type="Pfam" id="PF13649">
    <property type="entry name" value="Methyltransf_25"/>
    <property type="match status" value="1"/>
</dbReference>
<sequence length="287" mass="32073">MNLLLREVGRATLRLAEAGVPSPRHDAEELAAWVHGVKRGELHTVPDAEFDARFWEAVNRRAAREPLQHITGRAYFRFLELLVGPGVFVPRPETEVVAGWAIDKLREMDVAEPLVVDLCTGSAAIALSIAQEVPRSRVHAVDLDENALAWAKRNIERMPEGQRVTLHQADVTVACPELNGRVDLVVSNPPYIPVSDYDRVAPEARDYDPDLALWGGPDGLDVIRAIERTAFRLLRDGGWVVVEHGDEQGLEVPRIFPETNGWADTVVRRDLNNRDRFVTARKVSEPL</sequence>
<accession>A0A132MP65</accession>
<dbReference type="Pfam" id="PF17827">
    <property type="entry name" value="PrmC_N"/>
    <property type="match status" value="1"/>
</dbReference>
<evidence type="ECO:0000256" key="4">
    <source>
        <dbReference type="HAMAP-Rule" id="MF_02126"/>
    </source>
</evidence>
<protein>
    <recommendedName>
        <fullName evidence="4">Release factor glutamine methyltransferase</fullName>
        <shortName evidence="4">RF MTase</shortName>
        <ecNumber evidence="4">2.1.1.297</ecNumber>
    </recommendedName>
    <alternativeName>
        <fullName evidence="4">N5-glutamine methyltransferase PrmC</fullName>
    </alternativeName>
    <alternativeName>
        <fullName evidence="4">Protein-(glutamine-N5) MTase PrmC</fullName>
    </alternativeName>
    <alternativeName>
        <fullName evidence="4">Protein-glutamine N-methyltransferase PrmC</fullName>
    </alternativeName>
</protein>
<dbReference type="OrthoDB" id="9800643at2"/>
<dbReference type="EMBL" id="JYIK01001033">
    <property type="protein sequence ID" value="KWX07811.1"/>
    <property type="molecule type" value="Genomic_DNA"/>
</dbReference>
<keyword evidence="10" id="KW-1185">Reference proteome</keyword>
<organism evidence="7 10">
    <name type="scientific">Carbonactinospora thermoautotrophica</name>
    <dbReference type="NCBI Taxonomy" id="1469144"/>
    <lineage>
        <taxon>Bacteria</taxon>
        <taxon>Bacillati</taxon>
        <taxon>Actinomycetota</taxon>
        <taxon>Actinomycetes</taxon>
        <taxon>Kitasatosporales</taxon>
        <taxon>Carbonactinosporaceae</taxon>
        <taxon>Carbonactinospora</taxon>
    </lineage>
</organism>
<dbReference type="PROSITE" id="PS00092">
    <property type="entry name" value="N6_MTASE"/>
    <property type="match status" value="1"/>
</dbReference>
<dbReference type="Proteomes" id="UP000070188">
    <property type="component" value="Unassembled WGS sequence"/>
</dbReference>
<comment type="caution">
    <text evidence="4">Lacks conserved residue(s) required for the propagation of feature annotation.</text>
</comment>
<evidence type="ECO:0000313" key="8">
    <source>
        <dbReference type="EMBL" id="KWX04086.1"/>
    </source>
</evidence>
<keyword evidence="3 4" id="KW-0949">S-adenosyl-L-methionine</keyword>
<dbReference type="InterPro" id="IPR041698">
    <property type="entry name" value="Methyltransf_25"/>
</dbReference>
<dbReference type="CDD" id="cd02440">
    <property type="entry name" value="AdoMet_MTases"/>
    <property type="match status" value="1"/>
</dbReference>
<evidence type="ECO:0000313" key="12">
    <source>
        <dbReference type="Proteomes" id="UP000070659"/>
    </source>
</evidence>
<dbReference type="EC" id="2.1.1.297" evidence="4"/>
<dbReference type="InterPro" id="IPR019874">
    <property type="entry name" value="RF_methyltr_PrmC"/>
</dbReference>
<dbReference type="RefSeq" id="WP_066885033.1">
    <property type="nucleotide sequence ID" value="NZ_JYIJ01000016.1"/>
</dbReference>
<proteinExistence type="inferred from homology"/>
<evidence type="ECO:0000259" key="5">
    <source>
        <dbReference type="Pfam" id="PF13649"/>
    </source>
</evidence>
<evidence type="ECO:0000313" key="10">
    <source>
        <dbReference type="Proteomes" id="UP000070188"/>
    </source>
</evidence>
<gene>
    <name evidence="4" type="primary">prmC</name>
    <name evidence="7" type="ORF">LI90_1145</name>
    <name evidence="8" type="ORF">TH66_09120</name>
    <name evidence="9" type="ORF">TR74_17480</name>
</gene>
<dbReference type="PATRIC" id="fig|1469144.10.peg.1273"/>
<dbReference type="SUPFAM" id="SSF53335">
    <property type="entry name" value="S-adenosyl-L-methionine-dependent methyltransferases"/>
    <property type="match status" value="1"/>
</dbReference>
<evidence type="ECO:0000313" key="11">
    <source>
        <dbReference type="Proteomes" id="UP000070598"/>
    </source>
</evidence>
<dbReference type="GO" id="GO:0003676">
    <property type="term" value="F:nucleic acid binding"/>
    <property type="evidence" value="ECO:0007669"/>
    <property type="project" value="InterPro"/>
</dbReference>
<comment type="function">
    <text evidence="4">Methylates the class 1 translation termination release factors RF1/PrfA and RF2/PrfB on the glutamine residue of the universally conserved GGQ motif.</text>
</comment>
<evidence type="ECO:0000313" key="9">
    <source>
        <dbReference type="EMBL" id="KWX07811.1"/>
    </source>
</evidence>
<dbReference type="InterPro" id="IPR004556">
    <property type="entry name" value="HemK-like"/>
</dbReference>
<dbReference type="Gene3D" id="1.10.8.10">
    <property type="entry name" value="DNA helicase RuvA subunit, C-terminal domain"/>
    <property type="match status" value="1"/>
</dbReference>
<evidence type="ECO:0000259" key="6">
    <source>
        <dbReference type="Pfam" id="PF17827"/>
    </source>
</evidence>
<dbReference type="Proteomes" id="UP000070659">
    <property type="component" value="Unassembled WGS sequence"/>
</dbReference>
<feature type="domain" description="Release factor glutamine methyltransferase N-terminal" evidence="6">
    <location>
        <begin position="10"/>
        <end position="72"/>
    </location>
</feature>
<evidence type="ECO:0000256" key="2">
    <source>
        <dbReference type="ARBA" id="ARBA00022679"/>
    </source>
</evidence>
<name>A0A132MP65_9ACTN</name>
<reference evidence="8 12" key="2">
    <citation type="submission" date="2015-02" db="EMBL/GenBank/DDBJ databases">
        <title>Physiological reanalysis, assessment of diazotrophy, and genome sequences of multiple isolates of Streptomyces thermoautotrophicus.</title>
        <authorList>
            <person name="MacKellar D.C."/>
            <person name="Lieber L."/>
            <person name="Norman J."/>
            <person name="Bolger A."/>
            <person name="Tobin C."/>
            <person name="Murray J.W."/>
            <person name="Prell J."/>
        </authorList>
    </citation>
    <scope>NUCLEOTIDE SEQUENCE [LARGE SCALE GENOMIC DNA]</scope>
    <source>
        <strain evidence="8 12">UBT1</strain>
    </source>
</reference>
<dbReference type="NCBIfam" id="TIGR03534">
    <property type="entry name" value="RF_mod_PrmC"/>
    <property type="match status" value="1"/>
</dbReference>
<comment type="similarity">
    <text evidence="4">Belongs to the protein N5-glutamine methyltransferase family. PrmC subfamily.</text>
</comment>
<keyword evidence="1 4" id="KW-0489">Methyltransferase</keyword>
<dbReference type="InterPro" id="IPR050320">
    <property type="entry name" value="N5-glutamine_MTase"/>
</dbReference>
<keyword evidence="2 4" id="KW-0808">Transferase</keyword>
<dbReference type="Proteomes" id="UP000070598">
    <property type="component" value="Unassembled WGS sequence"/>
</dbReference>
<dbReference type="EMBL" id="JYIJ01000016">
    <property type="protein sequence ID" value="KWX04086.1"/>
    <property type="molecule type" value="Genomic_DNA"/>
</dbReference>
<dbReference type="InterPro" id="IPR029063">
    <property type="entry name" value="SAM-dependent_MTases_sf"/>
</dbReference>
<dbReference type="STRING" id="1469144.LI90_1145"/>
<dbReference type="GO" id="GO:0102559">
    <property type="term" value="F:peptide chain release factor N(5)-glutamine methyltransferase activity"/>
    <property type="evidence" value="ECO:0007669"/>
    <property type="project" value="UniProtKB-EC"/>
</dbReference>
<dbReference type="PANTHER" id="PTHR18895:SF74">
    <property type="entry name" value="MTRF1L RELEASE FACTOR GLUTAMINE METHYLTRANSFERASE"/>
    <property type="match status" value="1"/>
</dbReference>
<feature type="binding site" evidence="4">
    <location>
        <position position="188"/>
    </location>
    <ligand>
        <name>S-adenosyl-L-methionine</name>
        <dbReference type="ChEBI" id="CHEBI:59789"/>
    </ligand>
</feature>
<feature type="binding site" evidence="4">
    <location>
        <begin position="188"/>
        <end position="191"/>
    </location>
    <ligand>
        <name>substrate</name>
    </ligand>
</feature>
<reference evidence="10" key="3">
    <citation type="submission" date="2015-04" db="EMBL/GenBank/DDBJ databases">
        <title>Physiological reanalysis, assessment of diazotrophy, and genome sequences of multiple isolates of Streptomyces thermoautotrophicus.</title>
        <authorList>
            <person name="MacKellar D.C."/>
            <person name="Lieber L."/>
            <person name="Norman J."/>
            <person name="Bolger A."/>
            <person name="Tobin C."/>
            <person name="Murray J.W."/>
            <person name="Chang R."/>
            <person name="Ford T."/>
            <person name="Nguyen P.Q."/>
            <person name="Woodward J."/>
            <person name="Permingeat H."/>
            <person name="Joshi N.S."/>
            <person name="Silver P.A."/>
            <person name="Usadel B."/>
            <person name="Rutherford A.W."/>
            <person name="Friesen M."/>
            <person name="Prell J."/>
        </authorList>
    </citation>
    <scope>NUCLEOTIDE SEQUENCE [LARGE SCALE GENOMIC DNA]</scope>
    <source>
        <strain evidence="10">H1</strain>
    </source>
</reference>
<dbReference type="Gene3D" id="3.40.50.150">
    <property type="entry name" value="Vaccinia Virus protein VP39"/>
    <property type="match status" value="1"/>
</dbReference>
<feature type="domain" description="Methyltransferase" evidence="5">
    <location>
        <begin position="115"/>
        <end position="205"/>
    </location>
</feature>
<dbReference type="InterPro" id="IPR040758">
    <property type="entry name" value="PrmC_N"/>
</dbReference>
<evidence type="ECO:0000256" key="1">
    <source>
        <dbReference type="ARBA" id="ARBA00022603"/>
    </source>
</evidence>
<dbReference type="GO" id="GO:0032259">
    <property type="term" value="P:methylation"/>
    <property type="evidence" value="ECO:0007669"/>
    <property type="project" value="UniProtKB-KW"/>
</dbReference>
<dbReference type="InterPro" id="IPR002052">
    <property type="entry name" value="DNA_methylase_N6_adenine_CS"/>
</dbReference>
<evidence type="ECO:0000256" key="3">
    <source>
        <dbReference type="ARBA" id="ARBA00022691"/>
    </source>
</evidence>
<dbReference type="PANTHER" id="PTHR18895">
    <property type="entry name" value="HEMK METHYLTRANSFERASE"/>
    <property type="match status" value="1"/>
</dbReference>
<comment type="caution">
    <text evidence="7">The sequence shown here is derived from an EMBL/GenBank/DDBJ whole genome shotgun (WGS) entry which is preliminary data.</text>
</comment>
<feature type="binding site" evidence="4">
    <location>
        <position position="142"/>
    </location>
    <ligand>
        <name>S-adenosyl-L-methionine</name>
        <dbReference type="ChEBI" id="CHEBI:59789"/>
    </ligand>
</feature>
<dbReference type="NCBIfam" id="TIGR00536">
    <property type="entry name" value="hemK_fam"/>
    <property type="match status" value="1"/>
</dbReference>
<reference evidence="11" key="1">
    <citation type="submission" date="2015-02" db="EMBL/GenBank/DDBJ databases">
        <title>Physiological reanalysis, assessment of diazotrophy, and genome sequences of multiple isolates of Streptomyces thermoautotrophicus.</title>
        <authorList>
            <person name="MacKellar D.C."/>
            <person name="Lieber L."/>
            <person name="Norman J."/>
            <person name="Bolger A."/>
            <person name="Tobin C."/>
            <person name="Murray J.W."/>
            <person name="Friesen M."/>
            <person name="Prell J."/>
        </authorList>
    </citation>
    <scope>NUCLEOTIDE SEQUENCE [LARGE SCALE GENOMIC DNA]</scope>
    <source>
        <strain evidence="11">UBT1</strain>
    </source>
</reference>
<dbReference type="HAMAP" id="MF_02126">
    <property type="entry name" value="RF_methyltr_PrmC"/>
    <property type="match status" value="1"/>
</dbReference>
<comment type="catalytic activity">
    <reaction evidence="4">
        <text>L-glutaminyl-[peptide chain release factor] + S-adenosyl-L-methionine = N(5)-methyl-L-glutaminyl-[peptide chain release factor] + S-adenosyl-L-homocysteine + H(+)</text>
        <dbReference type="Rhea" id="RHEA:42896"/>
        <dbReference type="Rhea" id="RHEA-COMP:10271"/>
        <dbReference type="Rhea" id="RHEA-COMP:10272"/>
        <dbReference type="ChEBI" id="CHEBI:15378"/>
        <dbReference type="ChEBI" id="CHEBI:30011"/>
        <dbReference type="ChEBI" id="CHEBI:57856"/>
        <dbReference type="ChEBI" id="CHEBI:59789"/>
        <dbReference type="ChEBI" id="CHEBI:61891"/>
        <dbReference type="EC" id="2.1.1.297"/>
    </reaction>
</comment>
<dbReference type="EMBL" id="LAXD01000001">
    <property type="protein sequence ID" value="KWW99509.1"/>
    <property type="molecule type" value="Genomic_DNA"/>
</dbReference>
<evidence type="ECO:0000313" key="7">
    <source>
        <dbReference type="EMBL" id="KWW99509.1"/>
    </source>
</evidence>
<reference evidence="7" key="4">
    <citation type="submission" date="2015-04" db="EMBL/GenBank/DDBJ databases">
        <title>Physiological reanalysis, assessment of diazotrophy, and genome sequences of multiple isolates of Streptomyces thermoautotrophicus.</title>
        <authorList>
            <person name="MacKellar D.C."/>
            <person name="Lieber L."/>
            <person name="Norman J."/>
            <person name="Bolger A."/>
            <person name="Tobin C."/>
            <person name="Murray J.W."/>
            <person name="Woodward J."/>
            <person name="Friesen M."/>
            <person name="Prell J."/>
        </authorList>
    </citation>
    <scope>NUCLEOTIDE SEQUENCE [LARGE SCALE GENOMIC DNA]</scope>
    <source>
        <strain evidence="7">H1</strain>
    </source>
</reference>
<dbReference type="AlphaFoldDB" id="A0A132MP65"/>